<proteinExistence type="inferred from homology"/>
<dbReference type="AlphaFoldDB" id="A0A398CLT4"/>
<dbReference type="OrthoDB" id="9814695at2"/>
<dbReference type="CDD" id="cd01094">
    <property type="entry name" value="Alkanesulfonate_monoxygenase"/>
    <property type="match status" value="1"/>
</dbReference>
<accession>A0A398CLT4</accession>
<dbReference type="PANTHER" id="PTHR42847">
    <property type="entry name" value="ALKANESULFONATE MONOOXYGENASE"/>
    <property type="match status" value="1"/>
</dbReference>
<dbReference type="EMBL" id="QXJM01000048">
    <property type="protein sequence ID" value="RIE00807.1"/>
    <property type="molecule type" value="Genomic_DNA"/>
</dbReference>
<dbReference type="SUPFAM" id="SSF51679">
    <property type="entry name" value="Bacterial luciferase-like"/>
    <property type="match status" value="1"/>
</dbReference>
<protein>
    <recommendedName>
        <fullName evidence="2 7">Alkanesulfonate monooxygenase</fullName>
        <ecNumber evidence="2 7">1.14.14.5</ecNumber>
    </recommendedName>
    <alternativeName>
        <fullName evidence="7">FMNH2-dependent aliphatic sulfonate monooxygenase</fullName>
    </alternativeName>
</protein>
<comment type="function">
    <text evidence="7">Catalyzes the desulfonation of aliphatic sulfonates.</text>
</comment>
<reference evidence="9 10" key="1">
    <citation type="submission" date="2018-09" db="EMBL/GenBank/DDBJ databases">
        <title>Cohnella cavernae sp. nov., isolated from a karst cave.</title>
        <authorList>
            <person name="Zhu H."/>
        </authorList>
    </citation>
    <scope>NUCLEOTIDE SEQUENCE [LARGE SCALE GENOMIC DNA]</scope>
    <source>
        <strain evidence="9 10">K2E09-144</strain>
    </source>
</reference>
<dbReference type="Proteomes" id="UP000266340">
    <property type="component" value="Unassembled WGS sequence"/>
</dbReference>
<evidence type="ECO:0000259" key="8">
    <source>
        <dbReference type="Pfam" id="PF00296"/>
    </source>
</evidence>
<evidence type="ECO:0000256" key="1">
    <source>
        <dbReference type="ARBA" id="ARBA00007044"/>
    </source>
</evidence>
<comment type="caution">
    <text evidence="9">The sequence shown here is derived from an EMBL/GenBank/DDBJ whole genome shotgun (WGS) entry which is preliminary data.</text>
</comment>
<dbReference type="InterPro" id="IPR019911">
    <property type="entry name" value="Alkanesulphonate_mOase_FMN-dep"/>
</dbReference>
<feature type="domain" description="Luciferase-like" evidence="8">
    <location>
        <begin position="1"/>
        <end position="323"/>
    </location>
</feature>
<evidence type="ECO:0000256" key="5">
    <source>
        <dbReference type="ARBA" id="ARBA00023002"/>
    </source>
</evidence>
<dbReference type="Gene3D" id="3.20.20.30">
    <property type="entry name" value="Luciferase-like domain"/>
    <property type="match status" value="1"/>
</dbReference>
<keyword evidence="4 7" id="KW-0288">FMN</keyword>
<dbReference type="RefSeq" id="WP_119152201.1">
    <property type="nucleotide sequence ID" value="NZ_JBHSOV010000011.1"/>
</dbReference>
<comment type="similarity">
    <text evidence="1 7">Belongs to the SsuD family.</text>
</comment>
<keyword evidence="6 7" id="KW-0503">Monooxygenase</keyword>
<evidence type="ECO:0000256" key="6">
    <source>
        <dbReference type="ARBA" id="ARBA00023033"/>
    </source>
</evidence>
<keyword evidence="3 7" id="KW-0285">Flavoprotein</keyword>
<dbReference type="InterPro" id="IPR036661">
    <property type="entry name" value="Luciferase-like_sf"/>
</dbReference>
<dbReference type="NCBIfam" id="NF001939">
    <property type="entry name" value="PRK00719.1"/>
    <property type="match status" value="1"/>
</dbReference>
<evidence type="ECO:0000256" key="3">
    <source>
        <dbReference type="ARBA" id="ARBA00022630"/>
    </source>
</evidence>
<evidence type="ECO:0000256" key="2">
    <source>
        <dbReference type="ARBA" id="ARBA00012113"/>
    </source>
</evidence>
<dbReference type="InterPro" id="IPR050172">
    <property type="entry name" value="SsuD_RutA_monooxygenase"/>
</dbReference>
<dbReference type="NCBIfam" id="TIGR03565">
    <property type="entry name" value="alk_sulf_monoox"/>
    <property type="match status" value="1"/>
</dbReference>
<gene>
    <name evidence="7 9" type="primary">ssuD</name>
    <name evidence="9" type="ORF">D3H35_26845</name>
</gene>
<keyword evidence="10" id="KW-1185">Reference proteome</keyword>
<dbReference type="HAMAP" id="MF_01229">
    <property type="entry name" value="Alkanesulf_monooxygen"/>
    <property type="match status" value="1"/>
</dbReference>
<keyword evidence="5 7" id="KW-0560">Oxidoreductase</keyword>
<sequence>MELFWFIPTHGDGRYLGTSEGGRAVDYGYMRQIAQAADQLGYTGVLVPTGKACEDAWVAASALIPVTRSLKFLVAVRPGLMSPTLAARMAATFDRLSEGRLLVNVVTGGDPVELAGDGMFIGHDERYDQTDEFLSIWRAVLSGERVDFEGNYLKTEGAELLFPSLQRPHPPLYFGGSSAAAHEIAANHVDVYLTWGEPPGQVARKIEEVRARAAERGRTVRFGIRLHVIVRETEQEAWEAAERLISHVDDETIAAAQSIFSRYDSEGQRRMAELHGGDRSALVISPNLWAGIGLVRGGAGTALVGDADSVAERIKEYAALGVESFILSGYPHLEEAYRAAELLFPRLPFVRNRLAGAPAQDNRQVGELVAYNLRPAAGADRQAEGQQHVAVQKNSS</sequence>
<name>A0A398CLT4_9BACL</name>
<evidence type="ECO:0000313" key="9">
    <source>
        <dbReference type="EMBL" id="RIE00807.1"/>
    </source>
</evidence>
<evidence type="ECO:0000313" key="10">
    <source>
        <dbReference type="Proteomes" id="UP000266340"/>
    </source>
</evidence>
<dbReference type="GO" id="GO:0046306">
    <property type="term" value="P:alkanesulfonate catabolic process"/>
    <property type="evidence" value="ECO:0007669"/>
    <property type="project" value="TreeGrafter"/>
</dbReference>
<dbReference type="GO" id="GO:0008726">
    <property type="term" value="F:alkanesulfonate monooxygenase activity"/>
    <property type="evidence" value="ECO:0007669"/>
    <property type="project" value="UniProtKB-UniRule"/>
</dbReference>
<dbReference type="PANTHER" id="PTHR42847:SF4">
    <property type="entry name" value="ALKANESULFONATE MONOOXYGENASE-RELATED"/>
    <property type="match status" value="1"/>
</dbReference>
<evidence type="ECO:0000256" key="7">
    <source>
        <dbReference type="HAMAP-Rule" id="MF_01229"/>
    </source>
</evidence>
<dbReference type="InterPro" id="IPR011251">
    <property type="entry name" value="Luciferase-like_dom"/>
</dbReference>
<comment type="catalytic activity">
    <reaction evidence="7">
        <text>an alkanesulfonate + FMNH2 + O2 = an aldehyde + FMN + sulfite + H2O + 2 H(+)</text>
        <dbReference type="Rhea" id="RHEA:23064"/>
        <dbReference type="ChEBI" id="CHEBI:15377"/>
        <dbReference type="ChEBI" id="CHEBI:15378"/>
        <dbReference type="ChEBI" id="CHEBI:15379"/>
        <dbReference type="ChEBI" id="CHEBI:17359"/>
        <dbReference type="ChEBI" id="CHEBI:17478"/>
        <dbReference type="ChEBI" id="CHEBI:57618"/>
        <dbReference type="ChEBI" id="CHEBI:58210"/>
        <dbReference type="ChEBI" id="CHEBI:134249"/>
        <dbReference type="EC" id="1.14.14.5"/>
    </reaction>
</comment>
<evidence type="ECO:0000256" key="4">
    <source>
        <dbReference type="ARBA" id="ARBA00022643"/>
    </source>
</evidence>
<organism evidence="9 10">
    <name type="scientific">Cohnella faecalis</name>
    <dbReference type="NCBI Taxonomy" id="2315694"/>
    <lineage>
        <taxon>Bacteria</taxon>
        <taxon>Bacillati</taxon>
        <taxon>Bacillota</taxon>
        <taxon>Bacilli</taxon>
        <taxon>Bacillales</taxon>
        <taxon>Paenibacillaceae</taxon>
        <taxon>Cohnella</taxon>
    </lineage>
</organism>
<dbReference type="EC" id="1.14.14.5" evidence="2 7"/>
<dbReference type="Pfam" id="PF00296">
    <property type="entry name" value="Bac_luciferase"/>
    <property type="match status" value="1"/>
</dbReference>